<dbReference type="EMBL" id="JABSTQ010004558">
    <property type="protein sequence ID" value="KAG0441766.1"/>
    <property type="molecule type" value="Genomic_DNA"/>
</dbReference>
<name>A0AC60QUZ5_IXOPE</name>
<evidence type="ECO:0000313" key="2">
    <source>
        <dbReference type="Proteomes" id="UP000805193"/>
    </source>
</evidence>
<gene>
    <name evidence="1" type="ORF">HPB47_015856</name>
</gene>
<sequence>MQKCAVDTDIPPPRKQLLEQFTTDKELQDYYDKSPYSHLFNIPGEPRFITVGGPLYDMPLRARRSGSGVDPQRERQGGVGRRVPGGDGLGVCLVCGGDLALPRDLVLEYHWQTSNYGRTSGTVRTERISASNGAADEATSDSVSSPGTKQTELQSLSSQAADGELTEMLEFLRSEVESRERAEWRYRTIPQVLGAYRKVICMTRETHCEYPTLETGTRRVIMEMEKEVSNYTQVCGFQGVCRRCGLGGQLSYDCRTPRCTRCGGYSHASSVSGTVRAVPDLLVHSQIYANELMGETPPSGQKTRSHKGISAAKTDEKEVDKQAAEMASAQGGGAPSPLISNPEGADTSSGSEGSAISTEEESAEKSACLKPALESSTTLTSMTSGPESKDDTATGGDSELT</sequence>
<comment type="caution">
    <text evidence="1">The sequence shown here is derived from an EMBL/GenBank/DDBJ whole genome shotgun (WGS) entry which is preliminary data.</text>
</comment>
<proteinExistence type="predicted"/>
<reference evidence="1 2" key="1">
    <citation type="journal article" date="2020" name="Cell">
        <title>Large-Scale Comparative Analyses of Tick Genomes Elucidate Their Genetic Diversity and Vector Capacities.</title>
        <authorList>
            <consortium name="Tick Genome and Microbiome Consortium (TIGMIC)"/>
            <person name="Jia N."/>
            <person name="Wang J."/>
            <person name="Shi W."/>
            <person name="Du L."/>
            <person name="Sun Y."/>
            <person name="Zhan W."/>
            <person name="Jiang J.F."/>
            <person name="Wang Q."/>
            <person name="Zhang B."/>
            <person name="Ji P."/>
            <person name="Bell-Sakyi L."/>
            <person name="Cui X.M."/>
            <person name="Yuan T.T."/>
            <person name="Jiang B.G."/>
            <person name="Yang W.F."/>
            <person name="Lam T.T."/>
            <person name="Chang Q.C."/>
            <person name="Ding S.J."/>
            <person name="Wang X.J."/>
            <person name="Zhu J.G."/>
            <person name="Ruan X.D."/>
            <person name="Zhao L."/>
            <person name="Wei J.T."/>
            <person name="Ye R.Z."/>
            <person name="Que T.C."/>
            <person name="Du C.H."/>
            <person name="Zhou Y.H."/>
            <person name="Cheng J.X."/>
            <person name="Dai P.F."/>
            <person name="Guo W.B."/>
            <person name="Han X.H."/>
            <person name="Huang E.J."/>
            <person name="Li L.F."/>
            <person name="Wei W."/>
            <person name="Gao Y.C."/>
            <person name="Liu J.Z."/>
            <person name="Shao H.Z."/>
            <person name="Wang X."/>
            <person name="Wang C.C."/>
            <person name="Yang T.C."/>
            <person name="Huo Q.B."/>
            <person name="Li W."/>
            <person name="Chen H.Y."/>
            <person name="Chen S.E."/>
            <person name="Zhou L.G."/>
            <person name="Ni X.B."/>
            <person name="Tian J.H."/>
            <person name="Sheng Y."/>
            <person name="Liu T."/>
            <person name="Pan Y.S."/>
            <person name="Xia L.Y."/>
            <person name="Li J."/>
            <person name="Zhao F."/>
            <person name="Cao W.C."/>
        </authorList>
    </citation>
    <scope>NUCLEOTIDE SEQUENCE [LARGE SCALE GENOMIC DNA]</scope>
    <source>
        <strain evidence="1">Iper-2018</strain>
    </source>
</reference>
<organism evidence="1 2">
    <name type="scientific">Ixodes persulcatus</name>
    <name type="common">Taiga tick</name>
    <dbReference type="NCBI Taxonomy" id="34615"/>
    <lineage>
        <taxon>Eukaryota</taxon>
        <taxon>Metazoa</taxon>
        <taxon>Ecdysozoa</taxon>
        <taxon>Arthropoda</taxon>
        <taxon>Chelicerata</taxon>
        <taxon>Arachnida</taxon>
        <taxon>Acari</taxon>
        <taxon>Parasitiformes</taxon>
        <taxon>Ixodida</taxon>
        <taxon>Ixodoidea</taxon>
        <taxon>Ixodidae</taxon>
        <taxon>Ixodinae</taxon>
        <taxon>Ixodes</taxon>
    </lineage>
</organism>
<accession>A0AC60QUZ5</accession>
<evidence type="ECO:0000313" key="1">
    <source>
        <dbReference type="EMBL" id="KAG0441766.1"/>
    </source>
</evidence>
<dbReference type="Proteomes" id="UP000805193">
    <property type="component" value="Unassembled WGS sequence"/>
</dbReference>
<keyword evidence="2" id="KW-1185">Reference proteome</keyword>
<protein>
    <submittedName>
        <fullName evidence="1">Uncharacterized protein</fullName>
    </submittedName>
</protein>